<sequence length="873" mass="96735">MNSRLEQEHARAEHGIQNNAAFYASAYAAQVTRMVTQIDQLTLNLKFYSEQAKTTPDLEAQQRAGLFPTSSMLYASIIDRNGFRLSSTLPNRANRVSIANREFFQAHLRDSSIGLLISPPLRGLNSGKLLLRFTRRLNTPSSEFNGLAIVSVEPAYFAPLLSDANLGERGSLSLMRSDGPVLIEKNGTKSSQLGKSITYPPMLQTERGVTEIAESDDPDATMQVVAWEKVPDYPLFAIARLSKDEMMTAYRALAAEYRRLAGIGTLFLMLAACAGSVFSIRLNQRKKQAAEIKNTYLLATEGAREGFYMLRAIYGRKREILDFVIEDCNQRGAAFYGLNKQELIGKRLSSFTEVCAQQTMETFIHAMQTGFHEDEFNLSARNPLHVTWMQRRIVRSGSGLAVTLRDISDLKAHEALLSRLAHADPLTGLPNRHWLMQYLPLAIERAAKQEAMLALLFIDLDNFKSINDSSGHAAGDEVLKIAAARLQSAVREEDHVIRLGGDEFTIILEHTEGHAQVVPLAERIVHALNEPFTLRGIQHYSVRGSVGISLYPQDGTSSETLLQHADTAMYAAKANGKGHYRFYQPSLSERLMTLMKARQELNSAIELGEFVLYYQPRINAFSGELCGLEALVRWNHPERGLVGPLEFIRLAEDNRLLPQLGELIIHSVFSNVEHWLIQGLHIVPVSINVSPCQLSHGDLAHLLGACLHKYAVDPQYIGIEISESCTTAEAGNTHDELSAIDRLGIRLMVDNFGSGHSSMLQLHALNIAALKIDKTVTSQLCRDKNGDAYCMAILSMAHVLGMHVIAEGVETIEQLQTLQELSCNEVQGFAISPPVPADEVPLLLRRRFLLPAAAGSFQKPEPASQEHTGFDCA</sequence>
<dbReference type="InterPro" id="IPR035919">
    <property type="entry name" value="EAL_sf"/>
</dbReference>
<dbReference type="SUPFAM" id="SSF55073">
    <property type="entry name" value="Nucleotide cyclase"/>
    <property type="match status" value="1"/>
</dbReference>
<keyword evidence="5" id="KW-1185">Reference proteome</keyword>
<dbReference type="SUPFAM" id="SSF141868">
    <property type="entry name" value="EAL domain-like"/>
    <property type="match status" value="1"/>
</dbReference>
<dbReference type="RefSeq" id="WP_338437918.1">
    <property type="nucleotide sequence ID" value="NZ_JAUYVH010000014.1"/>
</dbReference>
<dbReference type="SUPFAM" id="SSF55785">
    <property type="entry name" value="PYP-like sensor domain (PAS domain)"/>
    <property type="match status" value="1"/>
</dbReference>
<dbReference type="PROSITE" id="PS50883">
    <property type="entry name" value="EAL"/>
    <property type="match status" value="1"/>
</dbReference>
<keyword evidence="1" id="KW-0812">Transmembrane</keyword>
<dbReference type="InterPro" id="IPR001633">
    <property type="entry name" value="EAL_dom"/>
</dbReference>
<keyword evidence="1" id="KW-1133">Transmembrane helix</keyword>
<reference evidence="4 5" key="1">
    <citation type="submission" date="2023-08" db="EMBL/GenBank/DDBJ databases">
        <title>Oxalobacteraceae gen .nov., isolated from river sludge outside the plant.</title>
        <authorList>
            <person name="Zhao S.Y."/>
        </authorList>
    </citation>
    <scope>NUCLEOTIDE SEQUENCE [LARGE SCALE GENOMIC DNA]</scope>
    <source>
        <strain evidence="4 5">R-40</strain>
    </source>
</reference>
<dbReference type="Pfam" id="PF00990">
    <property type="entry name" value="GGDEF"/>
    <property type="match status" value="1"/>
</dbReference>
<dbReference type="Pfam" id="PF00563">
    <property type="entry name" value="EAL"/>
    <property type="match status" value="1"/>
</dbReference>
<dbReference type="SMART" id="SM00052">
    <property type="entry name" value="EAL"/>
    <property type="match status" value="1"/>
</dbReference>
<dbReference type="PROSITE" id="PS50887">
    <property type="entry name" value="GGDEF"/>
    <property type="match status" value="1"/>
</dbReference>
<dbReference type="InterPro" id="IPR000160">
    <property type="entry name" value="GGDEF_dom"/>
</dbReference>
<dbReference type="Proteomes" id="UP001225596">
    <property type="component" value="Unassembled WGS sequence"/>
</dbReference>
<organism evidence="4 5">
    <name type="scientific">Keguizhuia sedimenti</name>
    <dbReference type="NCBI Taxonomy" id="3064264"/>
    <lineage>
        <taxon>Bacteria</taxon>
        <taxon>Pseudomonadati</taxon>
        <taxon>Pseudomonadota</taxon>
        <taxon>Betaproteobacteria</taxon>
        <taxon>Burkholderiales</taxon>
        <taxon>Oxalobacteraceae</taxon>
        <taxon>Keguizhuia</taxon>
    </lineage>
</organism>
<dbReference type="Gene3D" id="3.30.70.270">
    <property type="match status" value="1"/>
</dbReference>
<evidence type="ECO:0000259" key="3">
    <source>
        <dbReference type="PROSITE" id="PS50887"/>
    </source>
</evidence>
<keyword evidence="1" id="KW-0472">Membrane</keyword>
<dbReference type="NCBIfam" id="TIGR00254">
    <property type="entry name" value="GGDEF"/>
    <property type="match status" value="1"/>
</dbReference>
<feature type="transmembrane region" description="Helical" evidence="1">
    <location>
        <begin position="260"/>
        <end position="280"/>
    </location>
</feature>
<dbReference type="InterPro" id="IPR035965">
    <property type="entry name" value="PAS-like_dom_sf"/>
</dbReference>
<feature type="domain" description="EAL" evidence="2">
    <location>
        <begin position="594"/>
        <end position="848"/>
    </location>
</feature>
<dbReference type="PANTHER" id="PTHR44757:SF2">
    <property type="entry name" value="BIOFILM ARCHITECTURE MAINTENANCE PROTEIN MBAA"/>
    <property type="match status" value="1"/>
</dbReference>
<dbReference type="Gene3D" id="3.20.20.450">
    <property type="entry name" value="EAL domain"/>
    <property type="match status" value="1"/>
</dbReference>
<dbReference type="CDD" id="cd01949">
    <property type="entry name" value="GGDEF"/>
    <property type="match status" value="1"/>
</dbReference>
<accession>A0ABU1BSL0</accession>
<evidence type="ECO:0000259" key="2">
    <source>
        <dbReference type="PROSITE" id="PS50883"/>
    </source>
</evidence>
<dbReference type="InterPro" id="IPR052155">
    <property type="entry name" value="Biofilm_reg_signaling"/>
</dbReference>
<dbReference type="InterPro" id="IPR029787">
    <property type="entry name" value="Nucleotide_cyclase"/>
</dbReference>
<dbReference type="Gene3D" id="3.30.450.20">
    <property type="entry name" value="PAS domain"/>
    <property type="match status" value="3"/>
</dbReference>
<dbReference type="PANTHER" id="PTHR44757">
    <property type="entry name" value="DIGUANYLATE CYCLASE DGCP"/>
    <property type="match status" value="1"/>
</dbReference>
<feature type="domain" description="GGDEF" evidence="3">
    <location>
        <begin position="451"/>
        <end position="585"/>
    </location>
</feature>
<comment type="caution">
    <text evidence="4">The sequence shown here is derived from an EMBL/GenBank/DDBJ whole genome shotgun (WGS) entry which is preliminary data.</text>
</comment>
<dbReference type="SMART" id="SM00267">
    <property type="entry name" value="GGDEF"/>
    <property type="match status" value="1"/>
</dbReference>
<gene>
    <name evidence="4" type="ORF">Q8A64_16100</name>
</gene>
<dbReference type="InterPro" id="IPR043128">
    <property type="entry name" value="Rev_trsase/Diguanyl_cyclase"/>
</dbReference>
<dbReference type="EMBL" id="JAUYVH010000014">
    <property type="protein sequence ID" value="MDQ9171937.1"/>
    <property type="molecule type" value="Genomic_DNA"/>
</dbReference>
<dbReference type="CDD" id="cd01948">
    <property type="entry name" value="EAL"/>
    <property type="match status" value="1"/>
</dbReference>
<proteinExistence type="predicted"/>
<protein>
    <submittedName>
        <fullName evidence="4">EAL domain-containing protein</fullName>
    </submittedName>
</protein>
<evidence type="ECO:0000313" key="5">
    <source>
        <dbReference type="Proteomes" id="UP001225596"/>
    </source>
</evidence>
<evidence type="ECO:0000256" key="1">
    <source>
        <dbReference type="SAM" id="Phobius"/>
    </source>
</evidence>
<evidence type="ECO:0000313" key="4">
    <source>
        <dbReference type="EMBL" id="MDQ9171937.1"/>
    </source>
</evidence>
<name>A0ABU1BSL0_9BURK</name>
<dbReference type="CDD" id="cd12915">
    <property type="entry name" value="PDC2_DGC_like"/>
    <property type="match status" value="1"/>
</dbReference>
<dbReference type="CDD" id="cd12914">
    <property type="entry name" value="PDC1_DGC_like"/>
    <property type="match status" value="1"/>
</dbReference>